<feature type="binding site" evidence="4">
    <location>
        <position position="245"/>
    </location>
    <ligand>
        <name>Mn(2+)</name>
        <dbReference type="ChEBI" id="CHEBI:29035"/>
        <label>1</label>
    </ligand>
</feature>
<dbReference type="NCBIfam" id="NF002564">
    <property type="entry name" value="PRK02190.1"/>
    <property type="match status" value="1"/>
</dbReference>
<gene>
    <name evidence="7" type="primary">speB</name>
    <name evidence="7" type="ORF">FPZ52_16240</name>
</gene>
<dbReference type="InterPro" id="IPR005925">
    <property type="entry name" value="Agmatinase-rel"/>
</dbReference>
<keyword evidence="8" id="KW-1185">Reference proteome</keyword>
<accession>A0A5B8ICD6</accession>
<sequence length="324" mass="34893">MSTDSAVTPVAGDQAFTRRNPRGTVPEASYAGALSFMRRRYTRDLAGVDVAVMGVPFDLAVSDRSGTRLGPRSVRAASSHIAWSSPWPWTFDPFAEMTVIDYGDCMFDPGRPDKVPDEITAAAAKVLAQGTTLLSIGGDHFITYPLLKAHAAKHGPLSVIQFDAHSDTWADEPGRIDHGTMMWHSVRDGLVDPSRSVQIGIRTHNPDPLGFNIIDARDVHKTTPESIAAQVRQIVRDQPSYLTFDIDALEPAAAPGTGTPVIGGLSPYQAQEILRGLDGINLVGMDIVEVAPAYDVSEITALAAATIANDLLCLYCTRKMRGGR</sequence>
<comment type="cofactor">
    <cofactor evidence="4">
        <name>Mn(2+)</name>
        <dbReference type="ChEBI" id="CHEBI:29035"/>
    </cofactor>
    <text evidence="4">Binds 2 manganese ions per subunit.</text>
</comment>
<evidence type="ECO:0000256" key="6">
    <source>
        <dbReference type="SAM" id="MobiDB-lite"/>
    </source>
</evidence>
<dbReference type="RefSeq" id="WP_146366652.1">
    <property type="nucleotide sequence ID" value="NZ_CP042264.1"/>
</dbReference>
<keyword evidence="7" id="KW-0614">Plasmid</keyword>
<dbReference type="PIRSF" id="PIRSF036979">
    <property type="entry name" value="Arginase"/>
    <property type="match status" value="1"/>
</dbReference>
<dbReference type="CDD" id="cd11592">
    <property type="entry name" value="Agmatinase_PAH"/>
    <property type="match status" value="1"/>
</dbReference>
<keyword evidence="2 4" id="KW-0479">Metal-binding</keyword>
<evidence type="ECO:0000256" key="3">
    <source>
        <dbReference type="ARBA" id="ARBA00022801"/>
    </source>
</evidence>
<dbReference type="Proteomes" id="UP000318483">
    <property type="component" value="Plasmid unnamed3"/>
</dbReference>
<keyword evidence="3 5" id="KW-0378">Hydrolase</keyword>
<feature type="binding site" evidence="4">
    <location>
        <position position="163"/>
    </location>
    <ligand>
        <name>Mn(2+)</name>
        <dbReference type="ChEBI" id="CHEBI:29035"/>
        <label>1</label>
    </ligand>
</feature>
<protein>
    <submittedName>
        <fullName evidence="7">Agmatinase</fullName>
        <ecNumber evidence="7">3.5.3.11</ecNumber>
    </submittedName>
</protein>
<keyword evidence="4" id="KW-0464">Manganese</keyword>
<feature type="binding site" evidence="4">
    <location>
        <position position="165"/>
    </location>
    <ligand>
        <name>Mn(2+)</name>
        <dbReference type="ChEBI" id="CHEBI:29035"/>
        <label>1</label>
    </ligand>
</feature>
<dbReference type="InterPro" id="IPR006035">
    <property type="entry name" value="Ureohydrolase"/>
</dbReference>
<evidence type="ECO:0000256" key="2">
    <source>
        <dbReference type="ARBA" id="ARBA00022723"/>
    </source>
</evidence>
<dbReference type="NCBIfam" id="TIGR01230">
    <property type="entry name" value="agmatinase"/>
    <property type="match status" value="1"/>
</dbReference>
<dbReference type="AlphaFoldDB" id="A0A5B8ICD6"/>
<dbReference type="Gene3D" id="3.40.800.10">
    <property type="entry name" value="Ureohydrolase domain"/>
    <property type="match status" value="1"/>
</dbReference>
<dbReference type="EMBL" id="CP042264">
    <property type="protein sequence ID" value="QDY71236.1"/>
    <property type="molecule type" value="Genomic_DNA"/>
</dbReference>
<dbReference type="EC" id="3.5.3.11" evidence="7"/>
<evidence type="ECO:0000256" key="5">
    <source>
        <dbReference type="RuleBase" id="RU003684"/>
    </source>
</evidence>
<dbReference type="OrthoDB" id="9788689at2"/>
<dbReference type="SUPFAM" id="SSF52768">
    <property type="entry name" value="Arginase/deacetylase"/>
    <property type="match status" value="1"/>
</dbReference>
<dbReference type="KEGG" id="lit:FPZ52_16240"/>
<feature type="binding site" evidence="4">
    <location>
        <position position="167"/>
    </location>
    <ligand>
        <name>Mn(2+)</name>
        <dbReference type="ChEBI" id="CHEBI:29035"/>
        <label>1</label>
    </ligand>
</feature>
<feature type="binding site" evidence="4">
    <location>
        <position position="140"/>
    </location>
    <ligand>
        <name>Mn(2+)</name>
        <dbReference type="ChEBI" id="CHEBI:29035"/>
        <label>1</label>
    </ligand>
</feature>
<evidence type="ECO:0000313" key="8">
    <source>
        <dbReference type="Proteomes" id="UP000318483"/>
    </source>
</evidence>
<dbReference type="PANTHER" id="PTHR11358:SF26">
    <property type="entry name" value="GUANIDINO ACID HYDROLASE, MITOCHONDRIAL"/>
    <property type="match status" value="1"/>
</dbReference>
<dbReference type="GO" id="GO:0008783">
    <property type="term" value="F:agmatinase activity"/>
    <property type="evidence" value="ECO:0007669"/>
    <property type="project" value="UniProtKB-EC"/>
</dbReference>
<evidence type="ECO:0000256" key="1">
    <source>
        <dbReference type="ARBA" id="ARBA00009227"/>
    </source>
</evidence>
<feature type="region of interest" description="Disordered" evidence="6">
    <location>
        <begin position="1"/>
        <end position="23"/>
    </location>
</feature>
<dbReference type="PANTHER" id="PTHR11358">
    <property type="entry name" value="ARGINASE/AGMATINASE"/>
    <property type="match status" value="1"/>
</dbReference>
<evidence type="ECO:0000313" key="7">
    <source>
        <dbReference type="EMBL" id="QDY71236.1"/>
    </source>
</evidence>
<dbReference type="InterPro" id="IPR020855">
    <property type="entry name" value="Ureohydrolase_Mn_BS"/>
</dbReference>
<feature type="binding site" evidence="4">
    <location>
        <position position="247"/>
    </location>
    <ligand>
        <name>Mn(2+)</name>
        <dbReference type="ChEBI" id="CHEBI:29035"/>
        <label>1</label>
    </ligand>
</feature>
<name>A0A5B8ICD6_9RHOB</name>
<dbReference type="InterPro" id="IPR023696">
    <property type="entry name" value="Ureohydrolase_dom_sf"/>
</dbReference>
<dbReference type="GO" id="GO:0033389">
    <property type="term" value="P:putrescine biosynthetic process from arginine, via agmatine"/>
    <property type="evidence" value="ECO:0007669"/>
    <property type="project" value="TreeGrafter"/>
</dbReference>
<dbReference type="PROSITE" id="PS01053">
    <property type="entry name" value="ARGINASE_1"/>
    <property type="match status" value="1"/>
</dbReference>
<dbReference type="GO" id="GO:0046872">
    <property type="term" value="F:metal ion binding"/>
    <property type="evidence" value="ECO:0007669"/>
    <property type="project" value="UniProtKB-KW"/>
</dbReference>
<geneLocation type="plasmid" evidence="7 8">
    <name>unnamed3</name>
</geneLocation>
<evidence type="ECO:0000256" key="4">
    <source>
        <dbReference type="PIRSR" id="PIRSR036979-1"/>
    </source>
</evidence>
<organism evidence="7 8">
    <name type="scientific">Qingshengfaniella alkalisoli</name>
    <dbReference type="NCBI Taxonomy" id="2599296"/>
    <lineage>
        <taxon>Bacteria</taxon>
        <taxon>Pseudomonadati</taxon>
        <taxon>Pseudomonadota</taxon>
        <taxon>Alphaproteobacteria</taxon>
        <taxon>Rhodobacterales</taxon>
        <taxon>Paracoccaceae</taxon>
        <taxon>Qingshengfaniella</taxon>
    </lineage>
</organism>
<reference evidence="7 8" key="1">
    <citation type="submission" date="2019-07" db="EMBL/GenBank/DDBJ databases">
        <title>Litoreibacter alkalisoli sp. nov., isolated from saline-alkaline soil.</title>
        <authorList>
            <person name="Wang S."/>
            <person name="Xu L."/>
            <person name="Xing Y.-T."/>
            <person name="Sun J.-Q."/>
        </authorList>
    </citation>
    <scope>NUCLEOTIDE SEQUENCE [LARGE SCALE GENOMIC DNA]</scope>
    <source>
        <strain evidence="7 8">LN3S51</strain>
        <plasmid evidence="7 8">unnamed3</plasmid>
    </source>
</reference>
<comment type="similarity">
    <text evidence="1">Belongs to the arginase family. Agmatinase subfamily.</text>
</comment>
<proteinExistence type="inferred from homology"/>
<dbReference type="Pfam" id="PF00491">
    <property type="entry name" value="Arginase"/>
    <property type="match status" value="1"/>
</dbReference>
<dbReference type="PROSITE" id="PS51409">
    <property type="entry name" value="ARGINASE_2"/>
    <property type="match status" value="1"/>
</dbReference>